<dbReference type="InterPro" id="IPR011541">
    <property type="entry name" value="Ni/Co_transpt_high_affinity"/>
</dbReference>
<dbReference type="EMBL" id="JARKIF010000004">
    <property type="protein sequence ID" value="KAJ7641248.1"/>
    <property type="molecule type" value="Genomic_DNA"/>
</dbReference>
<evidence type="ECO:0000256" key="4">
    <source>
        <dbReference type="ARBA" id="ARBA00022596"/>
    </source>
</evidence>
<feature type="transmembrane region" description="Helical" evidence="8">
    <location>
        <begin position="303"/>
        <end position="323"/>
    </location>
</feature>
<proteinExistence type="inferred from homology"/>
<feature type="transmembrane region" description="Helical" evidence="8">
    <location>
        <begin position="179"/>
        <end position="200"/>
    </location>
</feature>
<dbReference type="Proteomes" id="UP001221142">
    <property type="component" value="Unassembled WGS sequence"/>
</dbReference>
<accession>A0AAD7C762</accession>
<keyword evidence="11" id="KW-1185">Reference proteome</keyword>
<dbReference type="AlphaFoldDB" id="A0AAD7C762"/>
<protein>
    <recommendedName>
        <fullName evidence="8">Nickel/cobalt efflux system</fullName>
    </recommendedName>
</protein>
<evidence type="ECO:0000256" key="8">
    <source>
        <dbReference type="RuleBase" id="RU362101"/>
    </source>
</evidence>
<keyword evidence="7 8" id="KW-0472">Membrane</keyword>
<evidence type="ECO:0000256" key="9">
    <source>
        <dbReference type="SAM" id="MobiDB-lite"/>
    </source>
</evidence>
<feature type="transmembrane region" description="Helical" evidence="8">
    <location>
        <begin position="246"/>
        <end position="271"/>
    </location>
</feature>
<dbReference type="PANTHER" id="PTHR31611:SF0">
    <property type="entry name" value="HIGH-AFFINITY NICKEL TRANSPORT PROTEIN NIC1"/>
    <property type="match status" value="1"/>
</dbReference>
<evidence type="ECO:0000256" key="7">
    <source>
        <dbReference type="ARBA" id="ARBA00023136"/>
    </source>
</evidence>
<evidence type="ECO:0000256" key="5">
    <source>
        <dbReference type="ARBA" id="ARBA00022692"/>
    </source>
</evidence>
<keyword evidence="4" id="KW-0533">Nickel</keyword>
<comment type="caution">
    <text evidence="10">The sequence shown here is derived from an EMBL/GenBank/DDBJ whole genome shotgun (WGS) entry which is preliminary data.</text>
</comment>
<comment type="similarity">
    <text evidence="2 8">Belongs to the NiCoT transporter (TC 2.A.52) family.</text>
</comment>
<reference evidence="10" key="1">
    <citation type="submission" date="2023-03" db="EMBL/GenBank/DDBJ databases">
        <title>Massive genome expansion in bonnet fungi (Mycena s.s.) driven by repeated elements and novel gene families across ecological guilds.</title>
        <authorList>
            <consortium name="Lawrence Berkeley National Laboratory"/>
            <person name="Harder C.B."/>
            <person name="Miyauchi S."/>
            <person name="Viragh M."/>
            <person name="Kuo A."/>
            <person name="Thoen E."/>
            <person name="Andreopoulos B."/>
            <person name="Lu D."/>
            <person name="Skrede I."/>
            <person name="Drula E."/>
            <person name="Henrissat B."/>
            <person name="Morin E."/>
            <person name="Kohler A."/>
            <person name="Barry K."/>
            <person name="LaButti K."/>
            <person name="Morin E."/>
            <person name="Salamov A."/>
            <person name="Lipzen A."/>
            <person name="Mereny Z."/>
            <person name="Hegedus B."/>
            <person name="Baldrian P."/>
            <person name="Stursova M."/>
            <person name="Weitz H."/>
            <person name="Taylor A."/>
            <person name="Grigoriev I.V."/>
            <person name="Nagy L.G."/>
            <person name="Martin F."/>
            <person name="Kauserud H."/>
        </authorList>
    </citation>
    <scope>NUCLEOTIDE SEQUENCE</scope>
    <source>
        <strain evidence="10">9284</strain>
    </source>
</reference>
<evidence type="ECO:0000256" key="1">
    <source>
        <dbReference type="ARBA" id="ARBA00004127"/>
    </source>
</evidence>
<feature type="compositionally biased region" description="Polar residues" evidence="9">
    <location>
        <begin position="338"/>
        <end position="350"/>
    </location>
</feature>
<feature type="transmembrane region" description="Helical" evidence="8">
    <location>
        <begin position="206"/>
        <end position="225"/>
    </location>
</feature>
<organism evidence="10 11">
    <name type="scientific">Roridomyces roridus</name>
    <dbReference type="NCBI Taxonomy" id="1738132"/>
    <lineage>
        <taxon>Eukaryota</taxon>
        <taxon>Fungi</taxon>
        <taxon>Dikarya</taxon>
        <taxon>Basidiomycota</taxon>
        <taxon>Agaricomycotina</taxon>
        <taxon>Agaricomycetes</taxon>
        <taxon>Agaricomycetidae</taxon>
        <taxon>Agaricales</taxon>
        <taxon>Marasmiineae</taxon>
        <taxon>Mycenaceae</taxon>
        <taxon>Roridomyces</taxon>
    </lineage>
</organism>
<feature type="transmembrane region" description="Helical" evidence="8">
    <location>
        <begin position="40"/>
        <end position="57"/>
    </location>
</feature>
<evidence type="ECO:0000313" key="10">
    <source>
        <dbReference type="EMBL" id="KAJ7641248.1"/>
    </source>
</evidence>
<dbReference type="Pfam" id="PF03824">
    <property type="entry name" value="NicO"/>
    <property type="match status" value="1"/>
</dbReference>
<comment type="subcellular location">
    <subcellularLocation>
        <location evidence="8">Cell membrane</location>
        <topology evidence="8">Multi-pass membrane protein</topology>
    </subcellularLocation>
    <subcellularLocation>
        <location evidence="1">Endomembrane system</location>
        <topology evidence="1">Multi-pass membrane protein</topology>
    </subcellularLocation>
</comment>
<feature type="region of interest" description="Disordered" evidence="9">
    <location>
        <begin position="338"/>
        <end position="360"/>
    </location>
</feature>
<dbReference type="InterPro" id="IPR004688">
    <property type="entry name" value="Ni/Co_transpt"/>
</dbReference>
<dbReference type="GO" id="GO:0015099">
    <property type="term" value="F:nickel cation transmembrane transporter activity"/>
    <property type="evidence" value="ECO:0007669"/>
    <property type="project" value="UniProtKB-UniRule"/>
</dbReference>
<gene>
    <name evidence="10" type="ORF">FB45DRAFT_976144</name>
</gene>
<feature type="transmembrane region" description="Helical" evidence="8">
    <location>
        <begin position="91"/>
        <end position="115"/>
    </location>
</feature>
<evidence type="ECO:0000256" key="6">
    <source>
        <dbReference type="ARBA" id="ARBA00022989"/>
    </source>
</evidence>
<evidence type="ECO:0000256" key="2">
    <source>
        <dbReference type="ARBA" id="ARBA00010892"/>
    </source>
</evidence>
<keyword evidence="6 8" id="KW-1133">Transmembrane helix</keyword>
<keyword evidence="3 8" id="KW-0813">Transport</keyword>
<sequence length="360" mass="39087">MWTVDLDSTERIAARTPAWNVPGVTSSQPSRSRHYTGRPIVHYFLTLTGPAVLSYTLGLRHALYADHISAIDLTTRRAIAWGQQPVTVGTFFSLGHSTVVIVTSIVVAPTAVALWDRFGGFQRVDGIIGTTGNGWILYTLVPMLQELLIEQRVAGSASTGDKADGDVVDRPWKMFSLGLMFGLGFDTSSEIALLGIAGIQGAQRTSIWPILIFPILFTAGMCMLDTTDSALVTMLYTSSAFARDKVAIVCYSIVHYPIVLTSITVVVYLFIDIIQVLSLIQNVSDPKGGFWDGISAIADNFEIVSRSIWGLFLLVGIASVLLYKPWRRTVDRRLVGSEESTPDVSPSSPGDQGVAARSTI</sequence>
<evidence type="ECO:0000313" key="11">
    <source>
        <dbReference type="Proteomes" id="UP001221142"/>
    </source>
</evidence>
<dbReference type="GO" id="GO:0005886">
    <property type="term" value="C:plasma membrane"/>
    <property type="evidence" value="ECO:0007669"/>
    <property type="project" value="UniProtKB-SubCell"/>
</dbReference>
<name>A0AAD7C762_9AGAR</name>
<keyword evidence="5 8" id="KW-0812">Transmembrane</keyword>
<evidence type="ECO:0000256" key="3">
    <source>
        <dbReference type="ARBA" id="ARBA00022448"/>
    </source>
</evidence>
<dbReference type="PANTHER" id="PTHR31611">
    <property type="entry name" value="HIGH-AFFINITY NICKEL TRANSPORT PROTEIN NIC1"/>
    <property type="match status" value="1"/>
</dbReference>
<dbReference type="GO" id="GO:0012505">
    <property type="term" value="C:endomembrane system"/>
    <property type="evidence" value="ECO:0007669"/>
    <property type="project" value="UniProtKB-SubCell"/>
</dbReference>